<keyword evidence="1" id="KW-0805">Transcription regulation</keyword>
<organism evidence="5 6">
    <name type="scientific">Acetobacterium woodii (strain ATCC 29683 / DSM 1030 / JCM 2381 / KCTC 1655 / WB1)</name>
    <dbReference type="NCBI Taxonomy" id="931626"/>
    <lineage>
        <taxon>Bacteria</taxon>
        <taxon>Bacillati</taxon>
        <taxon>Bacillota</taxon>
        <taxon>Clostridia</taxon>
        <taxon>Eubacteriales</taxon>
        <taxon>Eubacteriaceae</taxon>
        <taxon>Acetobacterium</taxon>
    </lineage>
</organism>
<evidence type="ECO:0000256" key="3">
    <source>
        <dbReference type="ARBA" id="ARBA00023163"/>
    </source>
</evidence>
<dbReference type="SUPFAM" id="SSF46785">
    <property type="entry name" value="Winged helix' DNA-binding domain"/>
    <property type="match status" value="1"/>
</dbReference>
<dbReference type="InterPro" id="IPR036390">
    <property type="entry name" value="WH_DNA-bd_sf"/>
</dbReference>
<protein>
    <submittedName>
        <fullName evidence="5">Transcriptional regulator MarR family</fullName>
    </submittedName>
</protein>
<evidence type="ECO:0000256" key="1">
    <source>
        <dbReference type="ARBA" id="ARBA00023015"/>
    </source>
</evidence>
<dbReference type="SMART" id="SM00347">
    <property type="entry name" value="HTH_MARR"/>
    <property type="match status" value="1"/>
</dbReference>
<keyword evidence="2" id="KW-0238">DNA-binding</keyword>
<dbReference type="HOGENOM" id="CLU_083287_18_6_9"/>
<dbReference type="PRINTS" id="PR00598">
    <property type="entry name" value="HTHMARR"/>
</dbReference>
<dbReference type="RefSeq" id="WP_014355971.1">
    <property type="nucleotide sequence ID" value="NC_016894.1"/>
</dbReference>
<dbReference type="GO" id="GO:0003677">
    <property type="term" value="F:DNA binding"/>
    <property type="evidence" value="ECO:0007669"/>
    <property type="project" value="UniProtKB-KW"/>
</dbReference>
<sequence length="142" mass="16405">MFELENCAAYIATNAGKILAEGFEKNLKKVGVSRVQWSVLYYLAKPDCNSQKELVERLKTKGSSTTRLLDRMVRDGWVERHLNPRDRREMLLTLTEKGYELREKCLPIGQAYSDKITADISEADLNIFYTVMEQLIQNVLKE</sequence>
<dbReference type="OrthoDB" id="2288024at2"/>
<dbReference type="PANTHER" id="PTHR42756:SF1">
    <property type="entry name" value="TRANSCRIPTIONAL REPRESSOR OF EMRAB OPERON"/>
    <property type="match status" value="1"/>
</dbReference>
<dbReference type="STRING" id="931626.Awo_c15860"/>
<proteinExistence type="predicted"/>
<dbReference type="GO" id="GO:0003700">
    <property type="term" value="F:DNA-binding transcription factor activity"/>
    <property type="evidence" value="ECO:0007669"/>
    <property type="project" value="InterPro"/>
</dbReference>
<keyword evidence="3" id="KW-0804">Transcription</keyword>
<name>H6LGP0_ACEWD</name>
<keyword evidence="6" id="KW-1185">Reference proteome</keyword>
<evidence type="ECO:0000259" key="4">
    <source>
        <dbReference type="PROSITE" id="PS50995"/>
    </source>
</evidence>
<dbReference type="PANTHER" id="PTHR42756">
    <property type="entry name" value="TRANSCRIPTIONAL REGULATOR, MARR"/>
    <property type="match status" value="1"/>
</dbReference>
<dbReference type="EMBL" id="CP002987">
    <property type="protein sequence ID" value="AFA48368.1"/>
    <property type="molecule type" value="Genomic_DNA"/>
</dbReference>
<dbReference type="AlphaFoldDB" id="H6LGP0"/>
<dbReference type="Gene3D" id="1.10.10.10">
    <property type="entry name" value="Winged helix-like DNA-binding domain superfamily/Winged helix DNA-binding domain"/>
    <property type="match status" value="1"/>
</dbReference>
<dbReference type="Pfam" id="PF12802">
    <property type="entry name" value="MarR_2"/>
    <property type="match status" value="1"/>
</dbReference>
<dbReference type="InterPro" id="IPR036388">
    <property type="entry name" value="WH-like_DNA-bd_sf"/>
</dbReference>
<reference evidence="5 6" key="2">
    <citation type="journal article" date="2012" name="PLoS ONE">
        <title>An ancient pathway combining carbon dioxide fixation with the generation and utilization of a sodium ion gradient for ATP synthesis.</title>
        <authorList>
            <person name="Poehlein A."/>
            <person name="Schmidt S."/>
            <person name="Kaster A.K."/>
            <person name="Goenrich M."/>
            <person name="Vollmers J."/>
            <person name="Thurmer A."/>
            <person name="Bertsch J."/>
            <person name="Schuchmann K."/>
            <person name="Voigt B."/>
            <person name="Hecker M."/>
            <person name="Daniel R."/>
            <person name="Thauer R.K."/>
            <person name="Gottschalk G."/>
            <person name="Muller V."/>
        </authorList>
    </citation>
    <scope>NUCLEOTIDE SEQUENCE [LARGE SCALE GENOMIC DNA]</scope>
    <source>
        <strain evidence="6">ATCC 29683 / DSM 1030 / JCM 2381 / KCTC 1655 / WB1</strain>
    </source>
</reference>
<dbReference type="InterPro" id="IPR000835">
    <property type="entry name" value="HTH_MarR-typ"/>
</dbReference>
<feature type="domain" description="HTH marR-type" evidence="4">
    <location>
        <begin position="1"/>
        <end position="137"/>
    </location>
</feature>
<reference evidence="6" key="1">
    <citation type="submission" date="2011-07" db="EMBL/GenBank/DDBJ databases">
        <title>Complete genome sequence of Acetobacterium woodii.</title>
        <authorList>
            <person name="Poehlein A."/>
            <person name="Schmidt S."/>
            <person name="Kaster A.-K."/>
            <person name="Goenrich M."/>
            <person name="Vollmers J."/>
            <person name="Thuermer A."/>
            <person name="Gottschalk G."/>
            <person name="Thauer R.K."/>
            <person name="Daniel R."/>
            <person name="Mueller V."/>
        </authorList>
    </citation>
    <scope>NUCLEOTIDE SEQUENCE [LARGE SCALE GENOMIC DNA]</scope>
    <source>
        <strain evidence="6">ATCC 29683 / DSM 1030 / JCM 2381 / KCTC 1655 / WB1</strain>
    </source>
</reference>
<accession>H6LGP0</accession>
<dbReference type="PROSITE" id="PS50995">
    <property type="entry name" value="HTH_MARR_2"/>
    <property type="match status" value="1"/>
</dbReference>
<gene>
    <name evidence="5" type="ordered locus">Awo_c15860</name>
</gene>
<dbReference type="eggNOG" id="COG1846">
    <property type="taxonomic scope" value="Bacteria"/>
</dbReference>
<evidence type="ECO:0000313" key="5">
    <source>
        <dbReference type="EMBL" id="AFA48368.1"/>
    </source>
</evidence>
<evidence type="ECO:0000256" key="2">
    <source>
        <dbReference type="ARBA" id="ARBA00023125"/>
    </source>
</evidence>
<dbReference type="KEGG" id="awo:Awo_c15860"/>
<evidence type="ECO:0000313" key="6">
    <source>
        <dbReference type="Proteomes" id="UP000007177"/>
    </source>
</evidence>
<dbReference type="Proteomes" id="UP000007177">
    <property type="component" value="Chromosome"/>
</dbReference>